<dbReference type="Gene3D" id="2.60.120.620">
    <property type="entry name" value="q2cbj1_9rhob like domain"/>
    <property type="match status" value="1"/>
</dbReference>
<evidence type="ECO:0000256" key="2">
    <source>
        <dbReference type="ARBA" id="ARBA00007443"/>
    </source>
</evidence>
<evidence type="ECO:0000313" key="12">
    <source>
        <dbReference type="Proteomes" id="UP001480595"/>
    </source>
</evidence>
<gene>
    <name evidence="11" type="ORF">PG994_011451</name>
</gene>
<reference evidence="11 12" key="1">
    <citation type="submission" date="2023-01" db="EMBL/GenBank/DDBJ databases">
        <title>Analysis of 21 Apiospora genomes using comparative genomics revels a genus with tremendous synthesis potential of carbohydrate active enzymes and secondary metabolites.</title>
        <authorList>
            <person name="Sorensen T."/>
        </authorList>
    </citation>
    <scope>NUCLEOTIDE SEQUENCE [LARGE SCALE GENOMIC DNA]</scope>
    <source>
        <strain evidence="11 12">CBS 135458</strain>
    </source>
</reference>
<dbReference type="SMART" id="SM00702">
    <property type="entry name" value="P4Hc"/>
    <property type="match status" value="1"/>
</dbReference>
<feature type="compositionally biased region" description="Acidic residues" evidence="9">
    <location>
        <begin position="495"/>
        <end position="506"/>
    </location>
</feature>
<keyword evidence="6" id="KW-0560">Oxidoreductase</keyword>
<dbReference type="GeneID" id="92095923"/>
<comment type="catalytic activity">
    <reaction evidence="8">
        <text>[ribosomal protein uS12]-L-proline + 2-oxoglutarate + O2 = [ribosomal protein uS12]-(3S)-3-hydroxy-L-proline + succinate + CO2</text>
        <dbReference type="Rhea" id="RHEA:54156"/>
        <dbReference type="Rhea" id="RHEA-COMP:13816"/>
        <dbReference type="Rhea" id="RHEA-COMP:13818"/>
        <dbReference type="ChEBI" id="CHEBI:15379"/>
        <dbReference type="ChEBI" id="CHEBI:16526"/>
        <dbReference type="ChEBI" id="CHEBI:16810"/>
        <dbReference type="ChEBI" id="CHEBI:30031"/>
        <dbReference type="ChEBI" id="CHEBI:50342"/>
        <dbReference type="ChEBI" id="CHEBI:85428"/>
    </reaction>
</comment>
<name>A0ABR1TSV5_9PEZI</name>
<keyword evidence="12" id="KW-1185">Reference proteome</keyword>
<feature type="region of interest" description="Disordered" evidence="9">
    <location>
        <begin position="485"/>
        <end position="521"/>
    </location>
</feature>
<dbReference type="InterPro" id="IPR006620">
    <property type="entry name" value="Pro_4_hyd_alph"/>
</dbReference>
<dbReference type="InterPro" id="IPR043044">
    <property type="entry name" value="TPA1/Ofd1_C"/>
</dbReference>
<dbReference type="Proteomes" id="UP001480595">
    <property type="component" value="Unassembled WGS sequence"/>
</dbReference>
<dbReference type="PANTHER" id="PTHR12117">
    <property type="entry name" value="HISTONE ACETYLTRANSFERASE COMPLEX"/>
    <property type="match status" value="1"/>
</dbReference>
<feature type="region of interest" description="Disordered" evidence="9">
    <location>
        <begin position="1"/>
        <end position="29"/>
    </location>
</feature>
<dbReference type="InterPro" id="IPR051842">
    <property type="entry name" value="uS12_prolyl_hydroxylase"/>
</dbReference>
<keyword evidence="7" id="KW-0408">Iron</keyword>
<evidence type="ECO:0000256" key="6">
    <source>
        <dbReference type="ARBA" id="ARBA00023002"/>
    </source>
</evidence>
<evidence type="ECO:0000256" key="9">
    <source>
        <dbReference type="SAM" id="MobiDB-lite"/>
    </source>
</evidence>
<dbReference type="Pfam" id="PF10637">
    <property type="entry name" value="Ofd1_CTDD"/>
    <property type="match status" value="1"/>
</dbReference>
<evidence type="ECO:0000256" key="3">
    <source>
        <dbReference type="ARBA" id="ARBA00022723"/>
    </source>
</evidence>
<dbReference type="PROSITE" id="PS51471">
    <property type="entry name" value="FE2OG_OXY"/>
    <property type="match status" value="1"/>
</dbReference>
<dbReference type="EMBL" id="JAQQWL010000011">
    <property type="protein sequence ID" value="KAK8049721.1"/>
    <property type="molecule type" value="Genomic_DNA"/>
</dbReference>
<protein>
    <recommendedName>
        <fullName evidence="10">Fe2OG dioxygenase domain-containing protein</fullName>
    </recommendedName>
</protein>
<accession>A0ABR1TSV5</accession>
<keyword evidence="3" id="KW-0479">Metal-binding</keyword>
<evidence type="ECO:0000256" key="1">
    <source>
        <dbReference type="ARBA" id="ARBA00001961"/>
    </source>
</evidence>
<evidence type="ECO:0000256" key="7">
    <source>
        <dbReference type="ARBA" id="ARBA00023004"/>
    </source>
</evidence>
<dbReference type="Gene3D" id="3.60.130.20">
    <property type="entry name" value="Oxoglutarate/iron-dependent oxygenase, C-terminal degradation domain"/>
    <property type="match status" value="1"/>
</dbReference>
<dbReference type="InterPro" id="IPR039558">
    <property type="entry name" value="TPA1/OFD1_N"/>
</dbReference>
<dbReference type="InterPro" id="IPR005123">
    <property type="entry name" value="Oxoglu/Fe-dep_dioxygenase_dom"/>
</dbReference>
<evidence type="ECO:0000259" key="10">
    <source>
        <dbReference type="PROSITE" id="PS51471"/>
    </source>
</evidence>
<dbReference type="PANTHER" id="PTHR12117:SF0">
    <property type="entry name" value="PROLYL 3-HYDROXYLASE OGFOD1"/>
    <property type="match status" value="1"/>
</dbReference>
<comment type="cofactor">
    <cofactor evidence="1">
        <name>L-ascorbate</name>
        <dbReference type="ChEBI" id="CHEBI:38290"/>
    </cofactor>
</comment>
<dbReference type="Pfam" id="PF13661">
    <property type="entry name" value="2OG-FeII_Oxy_4"/>
    <property type="match status" value="1"/>
</dbReference>
<evidence type="ECO:0000256" key="4">
    <source>
        <dbReference type="ARBA" id="ARBA00022896"/>
    </source>
</evidence>
<feature type="domain" description="Fe2OG dioxygenase" evidence="10">
    <location>
        <begin position="145"/>
        <end position="270"/>
    </location>
</feature>
<evidence type="ECO:0000256" key="5">
    <source>
        <dbReference type="ARBA" id="ARBA00022964"/>
    </source>
</evidence>
<dbReference type="InterPro" id="IPR019601">
    <property type="entry name" value="Oxoglutarate/Fe-dep_Oase_C"/>
</dbReference>
<comment type="similarity">
    <text evidence="2">Belongs to the TPA1 family.</text>
</comment>
<feature type="region of interest" description="Disordered" evidence="9">
    <location>
        <begin position="564"/>
        <end position="622"/>
    </location>
</feature>
<feature type="compositionally biased region" description="Polar residues" evidence="9">
    <location>
        <begin position="613"/>
        <end position="622"/>
    </location>
</feature>
<feature type="compositionally biased region" description="Acidic residues" evidence="9">
    <location>
        <begin position="573"/>
        <end position="589"/>
    </location>
</feature>
<evidence type="ECO:0000313" key="11">
    <source>
        <dbReference type="EMBL" id="KAK8049721.1"/>
    </source>
</evidence>
<proteinExistence type="inferred from homology"/>
<dbReference type="RefSeq" id="XP_066711970.1">
    <property type="nucleotide sequence ID" value="XM_066862860.1"/>
</dbReference>
<organism evidence="11 12">
    <name type="scientific">Apiospora phragmitis</name>
    <dbReference type="NCBI Taxonomy" id="2905665"/>
    <lineage>
        <taxon>Eukaryota</taxon>
        <taxon>Fungi</taxon>
        <taxon>Dikarya</taxon>
        <taxon>Ascomycota</taxon>
        <taxon>Pezizomycotina</taxon>
        <taxon>Sordariomycetes</taxon>
        <taxon>Xylariomycetidae</taxon>
        <taxon>Amphisphaeriales</taxon>
        <taxon>Apiosporaceae</taxon>
        <taxon>Apiospora</taxon>
    </lineage>
</organism>
<comment type="caution">
    <text evidence="11">The sequence shown here is derived from an EMBL/GenBank/DDBJ whole genome shotgun (WGS) entry which is preliminary data.</text>
</comment>
<evidence type="ECO:0000256" key="8">
    <source>
        <dbReference type="ARBA" id="ARBA00047444"/>
    </source>
</evidence>
<keyword evidence="4" id="KW-0847">Vitamin C</keyword>
<keyword evidence="5" id="KW-0223">Dioxygenase</keyword>
<sequence>MKRKAEAQGAVQKPTKKKSKTSKPFSPEVVNSRFRKGLLDKKVLQQYTDEYAQSSPYKHAVIHDLVDDKLLRAVRDEIKENVSFTPKETDIYKIHQSGDLANLDGLEDEALSKLPSLLALRDAMYSQQFRDYVSHITGCGPLSGRKTDLAINVYTAGSFLLCHDDVIGSRKVSFILYLVDPDIPWKPEWGGALRLFPVVDREGKDGQTAKTPAADVSKVIPPAWNQLSFFAVQPGESFHDVEEVYHAENPKQLKKQGGRVRMAISGWFHIPQPGEDGYVEGAEEKAAANSSLMQLQGNPDQYDTPQAQPVAIKQTDSSEEFNEDDLEFLLKYMAPTYLTPDTLEQIQEQFDEESSITLGDILGKKFGARLHEYVTAAEKEALPEASSEIEKGPWKVAKPPHKHRFLYLNPLKSSSKSNKKAPKEKSPLQELLDDFLPSPQFRRWLQMATSSTIENHDFIARRFRRGKDYTLATGHEGKPRLEINLGITPTKGWGDEADEEQEEEAEAPAKSKGNAEDAAVYKSSGDDDNILFFQAAAWNKMTIVLRDSGTLKFVKYVSRNAPGDRWDISGTLDIEEQDDDDDDDEEDEEENKKKAEDPNAQIGEDTEEEWNGFSPSAESESD</sequence>